<dbReference type="RefSeq" id="WP_146370908.1">
    <property type="nucleotide sequence ID" value="NZ_SJPP01000001.1"/>
</dbReference>
<evidence type="ECO:0000259" key="6">
    <source>
        <dbReference type="PROSITE" id="PS51007"/>
    </source>
</evidence>
<dbReference type="Gene3D" id="1.10.760.10">
    <property type="entry name" value="Cytochrome c-like domain"/>
    <property type="match status" value="1"/>
</dbReference>
<name>A0A5C6BNJ5_9PLAN</name>
<dbReference type="Gene3D" id="1.25.10.10">
    <property type="entry name" value="Leucine-rich Repeat Variant"/>
    <property type="match status" value="1"/>
</dbReference>
<keyword evidence="1 4" id="KW-0349">Heme</keyword>
<dbReference type="GO" id="GO:0020037">
    <property type="term" value="F:heme binding"/>
    <property type="evidence" value="ECO:0007669"/>
    <property type="project" value="InterPro"/>
</dbReference>
<evidence type="ECO:0000313" key="7">
    <source>
        <dbReference type="EMBL" id="TWU13608.1"/>
    </source>
</evidence>
<dbReference type="GO" id="GO:0009055">
    <property type="term" value="F:electron transfer activity"/>
    <property type="evidence" value="ECO:0007669"/>
    <property type="project" value="InterPro"/>
</dbReference>
<dbReference type="SUPFAM" id="SSF46626">
    <property type="entry name" value="Cytochrome c"/>
    <property type="match status" value="1"/>
</dbReference>
<keyword evidence="2 4" id="KW-0479">Metal-binding</keyword>
<protein>
    <submittedName>
        <fullName evidence="7">Membrane bound L-sorbosone dehydrogenase</fullName>
    </submittedName>
</protein>
<dbReference type="SUPFAM" id="SSF50952">
    <property type="entry name" value="Soluble quinoprotein glucose dehydrogenase"/>
    <property type="match status" value="1"/>
</dbReference>
<proteinExistence type="predicted"/>
<sequence length="1033" mass="113868" precursor="true">MTARMISLAAVALITAFPTFARAAEDAPPKSLDPRLKVELFAEHPQIVTPTGTDVDHLGRVWAIESNTHHRASDYQRHDSDRVLILRDTNNDGRADDIVVFTDGLVHTMSIAVRPDGAVYIATRKEVLLFRDTDGDGKADSRERILHLDTPGDYPHNGLAGFAFDALGWMYIGMGENLGADYKLIGTDGSVETGGGEGGNIFRCRPDGSKLTRFATGFWNPYASCFDTFGRMFTVDNDPDSRPPCRLLHTIRGGDYGYRYRNGRRGVHPFTSWNGELPGTLPMVAGTGEAPSGIVAYESDGFPEEYIGSLLVGSWGDHRIDRFQLKPRGTSFTSKAEPLIVGGENFRPVGLAVAPDGSLYFTDWVLKDYPVHGHGRIWRVSAVDEPQQEVIDVATIPGRPVAKLKELLKSKRIEVRRAAATALAKTTEARKESVAVFVDKQMPRRGKIEMVWALGRTISAAEFWQTSLEWSQRVDPDNGLGPEFKAGQVVLGELNQTDDDWSKNTQISPEDIKPVVESTLSTWVNMYVQRDHTIVLAILDWMGPRSYKKLPPEEDYTKIGAGFQKLDPFIFGKLLHVVRQSFSARLLFKLATVDSTPRPRARLGFFLALRQKAPKLKAAAEAGLTDPSPDIQRAAVQWIAEEDFQDLRPKLRQLLTDGNLSTDLFEATLAALAILDGVERDGDFKTKIKNEIDGSQYVLQLVADPQQKPQLRARALRALDPANAGLNEKLFNDLLAVADPVLTLETVRTLQASPMPTAAQLLTGIARDENLETNVRAEALVGLAAQPIDAASRELLTSLLSSDNRVLQIEALRAVRKIPPKEFDAELNTTLADLSTLVMRAKGDDVTDVDRELTEQLARTLIASGTEVSPELTALVPERPQGIQEWQKLLEQPGDADAGRRVFFHSAGAGCYRCHTVNGRGGNIGPELSKVAGTLKQDKLVQSILEPSAEIAPQFSGWSFVMQDGKVHSGLILAQDREGKVTIGDTQGNVLELLSNEIDERVPQKTSIMPEKLLDQLTVREFRDLLAYLETLK</sequence>
<dbReference type="InterPro" id="IPR016024">
    <property type="entry name" value="ARM-type_fold"/>
</dbReference>
<keyword evidence="3 4" id="KW-0408">Iron</keyword>
<dbReference type="InterPro" id="IPR055557">
    <property type="entry name" value="DUF7133"/>
</dbReference>
<comment type="caution">
    <text evidence="7">The sequence shown here is derived from an EMBL/GenBank/DDBJ whole genome shotgun (WGS) entry which is preliminary data.</text>
</comment>
<feature type="signal peptide" evidence="5">
    <location>
        <begin position="1"/>
        <end position="23"/>
    </location>
</feature>
<dbReference type="InterPro" id="IPR011041">
    <property type="entry name" value="Quinoprot_gluc/sorb_DH_b-prop"/>
</dbReference>
<keyword evidence="5" id="KW-0732">Signal</keyword>
<dbReference type="NCBIfam" id="TIGR02604">
    <property type="entry name" value="Piru_Ver_Nterm"/>
    <property type="match status" value="1"/>
</dbReference>
<dbReference type="InterPro" id="IPR009056">
    <property type="entry name" value="Cyt_c-like_dom"/>
</dbReference>
<evidence type="ECO:0000256" key="2">
    <source>
        <dbReference type="ARBA" id="ARBA00022723"/>
    </source>
</evidence>
<dbReference type="PANTHER" id="PTHR33546">
    <property type="entry name" value="LARGE, MULTIFUNCTIONAL SECRETED PROTEIN-RELATED"/>
    <property type="match status" value="1"/>
</dbReference>
<dbReference type="PROSITE" id="PS51007">
    <property type="entry name" value="CYTC"/>
    <property type="match status" value="1"/>
</dbReference>
<accession>A0A5C6BNJ5</accession>
<evidence type="ECO:0000256" key="3">
    <source>
        <dbReference type="ARBA" id="ARBA00023004"/>
    </source>
</evidence>
<dbReference type="InterPro" id="IPR013427">
    <property type="entry name" value="Haem-bd_dom_put"/>
</dbReference>
<dbReference type="InterPro" id="IPR036909">
    <property type="entry name" value="Cyt_c-like_dom_sf"/>
</dbReference>
<reference evidence="7 8" key="1">
    <citation type="submission" date="2019-02" db="EMBL/GenBank/DDBJ databases">
        <title>Deep-cultivation of Planctomycetes and their phenomic and genomic characterization uncovers novel biology.</title>
        <authorList>
            <person name="Wiegand S."/>
            <person name="Jogler M."/>
            <person name="Boedeker C."/>
            <person name="Pinto D."/>
            <person name="Vollmers J."/>
            <person name="Rivas-Marin E."/>
            <person name="Kohn T."/>
            <person name="Peeters S.H."/>
            <person name="Heuer A."/>
            <person name="Rast P."/>
            <person name="Oberbeckmann S."/>
            <person name="Bunk B."/>
            <person name="Jeske O."/>
            <person name="Meyerdierks A."/>
            <person name="Storesund J.E."/>
            <person name="Kallscheuer N."/>
            <person name="Luecker S."/>
            <person name="Lage O.M."/>
            <person name="Pohl T."/>
            <person name="Merkel B.J."/>
            <person name="Hornburger P."/>
            <person name="Mueller R.-W."/>
            <person name="Bruemmer F."/>
            <person name="Labrenz M."/>
            <person name="Spormann A.M."/>
            <person name="Op Den Camp H."/>
            <person name="Overmann J."/>
            <person name="Amann R."/>
            <person name="Jetten M.S.M."/>
            <person name="Mascher T."/>
            <person name="Medema M.H."/>
            <person name="Devos D.P."/>
            <person name="Kaster A.-K."/>
            <person name="Ovreas L."/>
            <person name="Rohde M."/>
            <person name="Galperin M.Y."/>
            <person name="Jogler C."/>
        </authorList>
    </citation>
    <scope>NUCLEOTIDE SEQUENCE [LARGE SCALE GENOMIC DNA]</scope>
    <source>
        <strain evidence="7 8">CA54</strain>
    </source>
</reference>
<dbReference type="SUPFAM" id="SSF48371">
    <property type="entry name" value="ARM repeat"/>
    <property type="match status" value="1"/>
</dbReference>
<evidence type="ECO:0000256" key="4">
    <source>
        <dbReference type="PROSITE-ProRule" id="PRU00433"/>
    </source>
</evidence>
<dbReference type="InterPro" id="IPR011989">
    <property type="entry name" value="ARM-like"/>
</dbReference>
<dbReference type="OrthoDB" id="232040at2"/>
<dbReference type="InterPro" id="IPR013428">
    <property type="entry name" value="Membrane-bound_put_N"/>
</dbReference>
<dbReference type="InterPro" id="IPR011042">
    <property type="entry name" value="6-blade_b-propeller_TolB-like"/>
</dbReference>
<dbReference type="EMBL" id="SJPP01000001">
    <property type="protein sequence ID" value="TWU13608.1"/>
    <property type="molecule type" value="Genomic_DNA"/>
</dbReference>
<dbReference type="Proteomes" id="UP000320735">
    <property type="component" value="Unassembled WGS sequence"/>
</dbReference>
<dbReference type="GO" id="GO:0046872">
    <property type="term" value="F:metal ion binding"/>
    <property type="evidence" value="ECO:0007669"/>
    <property type="project" value="UniProtKB-KW"/>
</dbReference>
<feature type="domain" description="Cytochrome c" evidence="6">
    <location>
        <begin position="894"/>
        <end position="1033"/>
    </location>
</feature>
<evidence type="ECO:0000256" key="1">
    <source>
        <dbReference type="ARBA" id="ARBA00022617"/>
    </source>
</evidence>
<dbReference type="PANTHER" id="PTHR33546:SF1">
    <property type="entry name" value="LARGE, MULTIFUNCTIONAL SECRETED PROTEIN"/>
    <property type="match status" value="1"/>
</dbReference>
<evidence type="ECO:0000256" key="5">
    <source>
        <dbReference type="SAM" id="SignalP"/>
    </source>
</evidence>
<dbReference type="Gene3D" id="2.120.10.30">
    <property type="entry name" value="TolB, C-terminal domain"/>
    <property type="match status" value="1"/>
</dbReference>
<gene>
    <name evidence="7" type="ORF">CA54_24430</name>
</gene>
<organism evidence="7 8">
    <name type="scientific">Symmachiella macrocystis</name>
    <dbReference type="NCBI Taxonomy" id="2527985"/>
    <lineage>
        <taxon>Bacteria</taxon>
        <taxon>Pseudomonadati</taxon>
        <taxon>Planctomycetota</taxon>
        <taxon>Planctomycetia</taxon>
        <taxon>Planctomycetales</taxon>
        <taxon>Planctomycetaceae</taxon>
        <taxon>Symmachiella</taxon>
    </lineage>
</organism>
<evidence type="ECO:0000313" key="8">
    <source>
        <dbReference type="Proteomes" id="UP000320735"/>
    </source>
</evidence>
<dbReference type="AlphaFoldDB" id="A0A5C6BNJ5"/>
<feature type="chain" id="PRO_5022922027" evidence="5">
    <location>
        <begin position="24"/>
        <end position="1033"/>
    </location>
</feature>
<dbReference type="Pfam" id="PF23500">
    <property type="entry name" value="DUF7133"/>
    <property type="match status" value="1"/>
</dbReference>
<dbReference type="NCBIfam" id="TIGR02603">
    <property type="entry name" value="CxxCH_TIGR02603"/>
    <property type="match status" value="1"/>
</dbReference>
<keyword evidence="8" id="KW-1185">Reference proteome</keyword>